<protein>
    <submittedName>
        <fullName evidence="1">Uncharacterized protein</fullName>
    </submittedName>
</protein>
<sequence>MALSSENVERLWAEPWRYELLLLYATGDDPGSVQQETSMRSIQRGLNGRPLHQLILDEGDAC</sequence>
<gene>
    <name evidence="1" type="ORF">RW095_31795</name>
</gene>
<accession>A0ABZ0EUZ5</accession>
<dbReference type="RefSeq" id="WP_317022646.1">
    <property type="nucleotide sequence ID" value="NZ_CP136513.1"/>
</dbReference>
<reference evidence="1 2" key="1">
    <citation type="submission" date="2023-10" db="EMBL/GenBank/DDBJ databases">
        <title>Surface-active antibiotics is a multifunctional adaptation for post-fire microbes.</title>
        <authorList>
            <person name="Liu M.D."/>
            <person name="Du Y."/>
            <person name="Koupaei S.K."/>
            <person name="Kim N.R."/>
            <person name="Zhang W."/>
            <person name="Traxler M.F."/>
        </authorList>
    </citation>
    <scope>NUCLEOTIDE SEQUENCE [LARGE SCALE GENOMIC DNA]</scope>
    <source>
        <strain evidence="1 2">F3</strain>
    </source>
</reference>
<organism evidence="1 2">
    <name type="scientific">Paraburkholderia kirstenboschensis</name>
    <dbReference type="NCBI Taxonomy" id="1245436"/>
    <lineage>
        <taxon>Bacteria</taxon>
        <taxon>Pseudomonadati</taxon>
        <taxon>Pseudomonadota</taxon>
        <taxon>Betaproteobacteria</taxon>
        <taxon>Burkholderiales</taxon>
        <taxon>Burkholderiaceae</taxon>
        <taxon>Paraburkholderia</taxon>
    </lineage>
</organism>
<keyword evidence="2" id="KW-1185">Reference proteome</keyword>
<evidence type="ECO:0000313" key="2">
    <source>
        <dbReference type="Proteomes" id="UP001302652"/>
    </source>
</evidence>
<dbReference type="Proteomes" id="UP001302652">
    <property type="component" value="Chromosome 1"/>
</dbReference>
<dbReference type="EMBL" id="CP136513">
    <property type="protein sequence ID" value="WOD20745.1"/>
    <property type="molecule type" value="Genomic_DNA"/>
</dbReference>
<proteinExistence type="predicted"/>
<name>A0ABZ0EUZ5_9BURK</name>
<evidence type="ECO:0000313" key="1">
    <source>
        <dbReference type="EMBL" id="WOD20745.1"/>
    </source>
</evidence>